<evidence type="ECO:0000313" key="1">
    <source>
        <dbReference type="EMBL" id="ENZ11510.1"/>
    </source>
</evidence>
<dbReference type="HOGENOM" id="CLU_143358_0_0_9"/>
<proteinExistence type="predicted"/>
<dbReference type="Proteomes" id="UP000013085">
    <property type="component" value="Unassembled WGS sequence"/>
</dbReference>
<organism evidence="1 2">
    <name type="scientific">[Clostridium] clostridioforme 90A8</name>
    <dbReference type="NCBI Taxonomy" id="999408"/>
    <lineage>
        <taxon>Bacteria</taxon>
        <taxon>Bacillati</taxon>
        <taxon>Bacillota</taxon>
        <taxon>Clostridia</taxon>
        <taxon>Lachnospirales</taxon>
        <taxon>Lachnospiraceae</taxon>
        <taxon>Enterocloster</taxon>
    </lineage>
</organism>
<gene>
    <name evidence="1" type="ORF">HMPREF1090_04065</name>
</gene>
<dbReference type="RefSeq" id="WP_002587239.1">
    <property type="nucleotide sequence ID" value="NZ_KB850982.1"/>
</dbReference>
<dbReference type="EMBL" id="AGYR01000043">
    <property type="protein sequence ID" value="ENZ11510.1"/>
    <property type="molecule type" value="Genomic_DNA"/>
</dbReference>
<protein>
    <submittedName>
        <fullName evidence="1">Uncharacterized protein</fullName>
    </submittedName>
</protein>
<reference evidence="1 2" key="1">
    <citation type="submission" date="2013-01" db="EMBL/GenBank/DDBJ databases">
        <title>The Genome Sequence of Clostridium clostridioforme 90A8.</title>
        <authorList>
            <consortium name="The Broad Institute Genome Sequencing Platform"/>
            <person name="Earl A."/>
            <person name="Ward D."/>
            <person name="Feldgarden M."/>
            <person name="Gevers D."/>
            <person name="Courvalin P."/>
            <person name="Lambert T."/>
            <person name="Walker B."/>
            <person name="Young S.K."/>
            <person name="Zeng Q."/>
            <person name="Gargeya S."/>
            <person name="Fitzgerald M."/>
            <person name="Haas B."/>
            <person name="Abouelleil A."/>
            <person name="Alvarado L."/>
            <person name="Arachchi H.M."/>
            <person name="Berlin A.M."/>
            <person name="Chapman S.B."/>
            <person name="Dewar J."/>
            <person name="Goldberg J."/>
            <person name="Griggs A."/>
            <person name="Gujja S."/>
            <person name="Hansen M."/>
            <person name="Howarth C."/>
            <person name="Imamovic A."/>
            <person name="Larimer J."/>
            <person name="McCowan C."/>
            <person name="Murphy C."/>
            <person name="Neiman D."/>
            <person name="Pearson M."/>
            <person name="Priest M."/>
            <person name="Roberts A."/>
            <person name="Saif S."/>
            <person name="Shea T."/>
            <person name="Sisk P."/>
            <person name="Sykes S."/>
            <person name="Wortman J."/>
            <person name="Nusbaum C."/>
            <person name="Birren B."/>
        </authorList>
    </citation>
    <scope>NUCLEOTIDE SEQUENCE [LARGE SCALE GENOMIC DNA]</scope>
    <source>
        <strain evidence="1 2">90A8</strain>
    </source>
</reference>
<evidence type="ECO:0000313" key="2">
    <source>
        <dbReference type="Proteomes" id="UP000013085"/>
    </source>
</evidence>
<comment type="caution">
    <text evidence="1">The sequence shown here is derived from an EMBL/GenBank/DDBJ whole genome shotgun (WGS) entry which is preliminary data.</text>
</comment>
<dbReference type="InterPro" id="IPR045507">
    <property type="entry name" value="DUF6483"/>
</dbReference>
<name>A0A0E2H6H0_9FIRM</name>
<accession>A0A0E2H6H0</accession>
<dbReference type="GeneID" id="57962204"/>
<dbReference type="Pfam" id="PF20092">
    <property type="entry name" value="DUF6483"/>
    <property type="match status" value="1"/>
</dbReference>
<sequence>MGYQDDYVMRTISDLVRAIARLVLGKNDIDYDLPEDEDRYTDLDRVYKRLKDLVDEGNINDAENLLTDELDTDSLDCLEMALTFYMYLNQLKDDELYTANYSREEIVDGINSVCAEYGISGFEHFVDTTMV</sequence>
<dbReference type="PATRIC" id="fig|999408.3.peg.4358"/>
<dbReference type="AlphaFoldDB" id="A0A0E2H6H0"/>